<feature type="transmembrane region" description="Helical" evidence="1">
    <location>
        <begin position="44"/>
        <end position="62"/>
    </location>
</feature>
<keyword evidence="4" id="KW-1185">Reference proteome</keyword>
<proteinExistence type="predicted"/>
<accession>A0A379ZIP9</accession>
<evidence type="ECO:0000313" key="3">
    <source>
        <dbReference type="EMBL" id="SUI62722.1"/>
    </source>
</evidence>
<dbReference type="Proteomes" id="UP000240506">
    <property type="component" value="Unassembled WGS sequence"/>
</dbReference>
<dbReference type="EMBL" id="PYSG01000002">
    <property type="protein sequence ID" value="PTA49760.1"/>
    <property type="molecule type" value="Genomic_DNA"/>
</dbReference>
<dbReference type="RefSeq" id="WP_076496743.1">
    <property type="nucleotide sequence ID" value="NZ_FTNN01000002.1"/>
</dbReference>
<name>A0A1N6TJ05_9GAMM</name>
<evidence type="ECO:0000313" key="5">
    <source>
        <dbReference type="Proteomes" id="UP000255061"/>
    </source>
</evidence>
<evidence type="ECO:0000313" key="4">
    <source>
        <dbReference type="Proteomes" id="UP000240506"/>
    </source>
</evidence>
<feature type="transmembrane region" description="Helical" evidence="1">
    <location>
        <begin position="20"/>
        <end position="38"/>
    </location>
</feature>
<evidence type="ECO:0000313" key="2">
    <source>
        <dbReference type="EMBL" id="PTA49760.1"/>
    </source>
</evidence>
<accession>A0A1N6TJ05</accession>
<sequence length="84" mass="10019">MSWQHKALWLEKITKRMMLIVGILGLIVIYCGFFFLLFSGRSVAVIPWFFLLSPWICIYFGLTQTQQAQVVHWFFKKCKNPFKK</sequence>
<dbReference type="AlphaFoldDB" id="A0A1N6TJ05"/>
<dbReference type="STRING" id="365591.SAMN05421840_10219"/>
<dbReference type="OrthoDB" id="6266418at2"/>
<protein>
    <submittedName>
        <fullName evidence="3">Uncharacterized protein</fullName>
    </submittedName>
</protein>
<keyword evidence="1" id="KW-0472">Membrane</keyword>
<keyword evidence="1" id="KW-0812">Transmembrane</keyword>
<reference evidence="3 5" key="3">
    <citation type="submission" date="2018-06" db="EMBL/GenBank/DDBJ databases">
        <authorList>
            <consortium name="Pathogen Informatics"/>
            <person name="Doyle S."/>
        </authorList>
    </citation>
    <scope>NUCLEOTIDE SEQUENCE [LARGE SCALE GENOMIC DNA]</scope>
    <source>
        <strain evidence="3 5">NCTC10736</strain>
    </source>
</reference>
<reference evidence="2 4" key="1">
    <citation type="submission" date="2018-03" db="EMBL/GenBank/DDBJ databases">
        <authorList>
            <person name="Dailey F.E."/>
        </authorList>
    </citation>
    <scope>NUCLEOTIDE SEQUENCE [LARGE SCALE GENOMIC DNA]</scope>
    <source>
        <strain evidence="2 4">CW7</strain>
    </source>
</reference>
<dbReference type="EMBL" id="UGYV01000001">
    <property type="protein sequence ID" value="SUI62722.1"/>
    <property type="molecule type" value="Genomic_DNA"/>
</dbReference>
<organism evidence="3 5">
    <name type="scientific">Shewanella morhuae</name>
    <dbReference type="NCBI Taxonomy" id="365591"/>
    <lineage>
        <taxon>Bacteria</taxon>
        <taxon>Pseudomonadati</taxon>
        <taxon>Pseudomonadota</taxon>
        <taxon>Gammaproteobacteria</taxon>
        <taxon>Alteromonadales</taxon>
        <taxon>Shewanellaceae</taxon>
        <taxon>Shewanella</taxon>
    </lineage>
</organism>
<keyword evidence="1" id="KW-1133">Transmembrane helix</keyword>
<gene>
    <name evidence="2" type="ORF">C9I43_04035</name>
    <name evidence="3" type="ORF">NCTC10736_00529</name>
</gene>
<dbReference type="Proteomes" id="UP000255061">
    <property type="component" value="Unassembled WGS sequence"/>
</dbReference>
<reference evidence="2 4" key="2">
    <citation type="submission" date="2018-04" db="EMBL/GenBank/DDBJ databases">
        <title>Genomic sequence of a freshwater isolate of Shewanella morhuae.</title>
        <authorList>
            <person name="Castillo D.E."/>
            <person name="Gram L."/>
        </authorList>
    </citation>
    <scope>NUCLEOTIDE SEQUENCE [LARGE SCALE GENOMIC DNA]</scope>
    <source>
        <strain evidence="2 4">CW7</strain>
    </source>
</reference>
<evidence type="ECO:0000256" key="1">
    <source>
        <dbReference type="SAM" id="Phobius"/>
    </source>
</evidence>